<dbReference type="SUPFAM" id="SSF55486">
    <property type="entry name" value="Metalloproteases ('zincins'), catalytic domain"/>
    <property type="match status" value="1"/>
</dbReference>
<evidence type="ECO:0000256" key="6">
    <source>
        <dbReference type="RuleBase" id="RU003435"/>
    </source>
</evidence>
<name>A0A9W6GPQ9_9FUSO</name>
<evidence type="ECO:0000256" key="1">
    <source>
        <dbReference type="ARBA" id="ARBA00022670"/>
    </source>
</evidence>
<feature type="domain" description="Peptidase M3A/M3B catalytic" evidence="7">
    <location>
        <begin position="187"/>
        <end position="562"/>
    </location>
</feature>
<dbReference type="InterPro" id="IPR001333">
    <property type="entry name" value="Peptidase_M32_Taq"/>
</dbReference>
<dbReference type="InterPro" id="IPR011977">
    <property type="entry name" value="Pept_M3B_clade3"/>
</dbReference>
<dbReference type="Proteomes" id="UP001144471">
    <property type="component" value="Unassembled WGS sequence"/>
</dbReference>
<dbReference type="GO" id="GO:0004181">
    <property type="term" value="F:metallocarboxypeptidase activity"/>
    <property type="evidence" value="ECO:0007669"/>
    <property type="project" value="InterPro"/>
</dbReference>
<gene>
    <name evidence="9" type="ORF">PM10SUCC1_31260</name>
</gene>
<keyword evidence="1 6" id="KW-0645">Protease</keyword>
<sequence length="587" mass="67091">MSNWNLKKLYPSFDSKEFQEDLKRLDVIIEGLNGFKGRFAEHTETLEGYLKNLIEYNQVEGKLGTFSFLSESINTSDEDAIKYINYLMNREADIAEVRTMGEKWIAGLDIQRMAEESSFIGEHIFYLNEIKERERYALDEKTEVLLSKLSQSGGKAWSNLQGLLTSTLDVDMEGEGKTITLSEVRNLAYHKESSVRKAAFEAEIKSYEKIEKAIASALNSIKGEVNTITEFRGYSSPIEKTLIDSRMTQDTLDKLLIAIKEYLPHFRRYLKRKAEILGYSKGLPFYELFAPIGNVDKVFTIEEAQAYILENFSSFSGRLAGVARRAFDEEWIDYCPKKGKVGGAFCANIPPIKESRILSNFTGSFSDVLTLAHELGHAYHGECIFAESPLNTDYTMPVAETASIMCETIVMKRALSDASDEEKIFLLESSLQDITQVAVDILSRYIFEESVFNERRDTVLSSDQLKNLMVEAQKATYGEVMDEELLHPYMWINKGHYYRPSLNFYNFPYAFGALFGRGLYSQYLRDREEFVPKYDNLLRLTGQKTVEEAAQLADIDVTDIQFWRSSLDQVKEDIDLFLELTEGLVGN</sequence>
<dbReference type="RefSeq" id="WP_281837291.1">
    <property type="nucleotide sequence ID" value="NZ_BSDY01000021.1"/>
</dbReference>
<evidence type="ECO:0000313" key="9">
    <source>
        <dbReference type="EMBL" id="GLI57612.1"/>
    </source>
</evidence>
<organism evidence="9 10">
    <name type="scientific">Propionigenium maris DSM 9537</name>
    <dbReference type="NCBI Taxonomy" id="1123000"/>
    <lineage>
        <taxon>Bacteria</taxon>
        <taxon>Fusobacteriati</taxon>
        <taxon>Fusobacteriota</taxon>
        <taxon>Fusobacteriia</taxon>
        <taxon>Fusobacteriales</taxon>
        <taxon>Fusobacteriaceae</taxon>
        <taxon>Propionigenium</taxon>
    </lineage>
</organism>
<dbReference type="PANTHER" id="PTHR34217">
    <property type="entry name" value="METAL-DEPENDENT CARBOXYPEPTIDASE"/>
    <property type="match status" value="1"/>
</dbReference>
<dbReference type="Gene3D" id="1.20.140.70">
    <property type="entry name" value="Oligopeptidase f, N-terminal domain"/>
    <property type="match status" value="1"/>
</dbReference>
<comment type="cofactor">
    <cofactor evidence="6">
        <name>Zn(2+)</name>
        <dbReference type="ChEBI" id="CHEBI:29105"/>
    </cofactor>
    <text evidence="6">Binds 1 zinc ion.</text>
</comment>
<comment type="caution">
    <text evidence="9">The sequence shown here is derived from an EMBL/GenBank/DDBJ whole genome shotgun (WGS) entry which is preliminary data.</text>
</comment>
<keyword evidence="5 6" id="KW-0482">Metalloprotease</keyword>
<dbReference type="AlphaFoldDB" id="A0A9W6GPQ9"/>
<dbReference type="Pfam" id="PF08439">
    <property type="entry name" value="Peptidase_M3_N"/>
    <property type="match status" value="1"/>
</dbReference>
<keyword evidence="10" id="KW-1185">Reference proteome</keyword>
<dbReference type="GO" id="GO:0006508">
    <property type="term" value="P:proteolysis"/>
    <property type="evidence" value="ECO:0007669"/>
    <property type="project" value="UniProtKB-KW"/>
</dbReference>
<dbReference type="PANTHER" id="PTHR34217:SF1">
    <property type="entry name" value="CARBOXYPEPTIDASE 1"/>
    <property type="match status" value="1"/>
</dbReference>
<keyword evidence="4 6" id="KW-0862">Zinc</keyword>
<reference evidence="9" key="1">
    <citation type="submission" date="2022-12" db="EMBL/GenBank/DDBJ databases">
        <title>Reference genome sequencing for broad-spectrum identification of bacterial and archaeal isolates by mass spectrometry.</title>
        <authorList>
            <person name="Sekiguchi Y."/>
            <person name="Tourlousse D.M."/>
        </authorList>
    </citation>
    <scope>NUCLEOTIDE SEQUENCE</scope>
    <source>
        <strain evidence="9">10succ1</strain>
    </source>
</reference>
<keyword evidence="2 6" id="KW-0479">Metal-binding</keyword>
<dbReference type="EMBL" id="BSDY01000021">
    <property type="protein sequence ID" value="GLI57612.1"/>
    <property type="molecule type" value="Genomic_DNA"/>
</dbReference>
<evidence type="ECO:0000259" key="7">
    <source>
        <dbReference type="Pfam" id="PF01432"/>
    </source>
</evidence>
<dbReference type="InterPro" id="IPR013647">
    <property type="entry name" value="OligopepF_N_dom"/>
</dbReference>
<dbReference type="CDD" id="cd09607">
    <property type="entry name" value="M3B_PepF"/>
    <property type="match status" value="1"/>
</dbReference>
<evidence type="ECO:0000256" key="3">
    <source>
        <dbReference type="ARBA" id="ARBA00022801"/>
    </source>
</evidence>
<evidence type="ECO:0000256" key="4">
    <source>
        <dbReference type="ARBA" id="ARBA00022833"/>
    </source>
</evidence>
<evidence type="ECO:0000256" key="2">
    <source>
        <dbReference type="ARBA" id="ARBA00022723"/>
    </source>
</evidence>
<accession>A0A9W6GPQ9</accession>
<feature type="domain" description="Oligopeptidase F N-terminal" evidence="8">
    <location>
        <begin position="111"/>
        <end position="168"/>
    </location>
</feature>
<comment type="similarity">
    <text evidence="6">Belongs to the peptidase M3 family.</text>
</comment>
<dbReference type="GO" id="GO:0004222">
    <property type="term" value="F:metalloendopeptidase activity"/>
    <property type="evidence" value="ECO:0007669"/>
    <property type="project" value="InterPro"/>
</dbReference>
<dbReference type="InterPro" id="IPR042088">
    <property type="entry name" value="OligoPept_F_C"/>
</dbReference>
<evidence type="ECO:0000313" key="10">
    <source>
        <dbReference type="Proteomes" id="UP001144471"/>
    </source>
</evidence>
<dbReference type="Pfam" id="PF01432">
    <property type="entry name" value="Peptidase_M3"/>
    <property type="match status" value="1"/>
</dbReference>
<dbReference type="Gene3D" id="1.10.1370.20">
    <property type="entry name" value="Oligoendopeptidase f, C-terminal domain"/>
    <property type="match status" value="1"/>
</dbReference>
<keyword evidence="3 6" id="KW-0378">Hydrolase</keyword>
<protein>
    <submittedName>
        <fullName evidence="9">Oligoendopeptidase F</fullName>
    </submittedName>
</protein>
<dbReference type="NCBIfam" id="TIGR02290">
    <property type="entry name" value="M3_fam_3"/>
    <property type="match status" value="1"/>
</dbReference>
<dbReference type="InterPro" id="IPR034006">
    <property type="entry name" value="M3B_PepF_2"/>
</dbReference>
<dbReference type="InterPro" id="IPR001567">
    <property type="entry name" value="Pept_M3A_M3B_dom"/>
</dbReference>
<evidence type="ECO:0000256" key="5">
    <source>
        <dbReference type="ARBA" id="ARBA00023049"/>
    </source>
</evidence>
<evidence type="ECO:0000259" key="8">
    <source>
        <dbReference type="Pfam" id="PF08439"/>
    </source>
</evidence>
<proteinExistence type="inferred from homology"/>
<dbReference type="GO" id="GO:0046872">
    <property type="term" value="F:metal ion binding"/>
    <property type="evidence" value="ECO:0007669"/>
    <property type="project" value="UniProtKB-UniRule"/>
</dbReference>